<organism evidence="2 3">
    <name type="scientific">Rhodoferax ferrireducens</name>
    <dbReference type="NCBI Taxonomy" id="192843"/>
    <lineage>
        <taxon>Bacteria</taxon>
        <taxon>Pseudomonadati</taxon>
        <taxon>Pseudomonadota</taxon>
        <taxon>Betaproteobacteria</taxon>
        <taxon>Burkholderiales</taxon>
        <taxon>Comamonadaceae</taxon>
        <taxon>Rhodoferax</taxon>
    </lineage>
</organism>
<feature type="domain" description="CobE/GbiG C-terminal" evidence="1">
    <location>
        <begin position="3"/>
        <end position="116"/>
    </location>
</feature>
<accession>A0ABU2CDK3</accession>
<evidence type="ECO:0000313" key="2">
    <source>
        <dbReference type="EMBL" id="MDR7379426.1"/>
    </source>
</evidence>
<keyword evidence="3" id="KW-1185">Reference proteome</keyword>
<proteinExistence type="predicted"/>
<comment type="caution">
    <text evidence="2">The sequence shown here is derived from an EMBL/GenBank/DDBJ whole genome shotgun (WGS) entry which is preliminary data.</text>
</comment>
<dbReference type="InterPro" id="IPR036518">
    <property type="entry name" value="CobE/GbiG_C_sf"/>
</dbReference>
<protein>
    <submittedName>
        <fullName evidence="2">Cobalt-precorrin 5A hydrolase</fullName>
        <ecNumber evidence="2">3.7.1.12</ecNumber>
    </submittedName>
</protein>
<dbReference type="Gene3D" id="3.30.420.180">
    <property type="entry name" value="CobE/GbiG C-terminal domain"/>
    <property type="match status" value="1"/>
</dbReference>
<dbReference type="InterPro" id="IPR002750">
    <property type="entry name" value="CobE/GbiG_C"/>
</dbReference>
<dbReference type="Pfam" id="PF01890">
    <property type="entry name" value="CbiG_C"/>
    <property type="match status" value="1"/>
</dbReference>
<dbReference type="EC" id="3.7.1.12" evidence="2"/>
<dbReference type="RefSeq" id="WP_310376053.1">
    <property type="nucleotide sequence ID" value="NZ_JAVDXT010000004.1"/>
</dbReference>
<evidence type="ECO:0000313" key="3">
    <source>
        <dbReference type="Proteomes" id="UP001180487"/>
    </source>
</evidence>
<evidence type="ECO:0000259" key="1">
    <source>
        <dbReference type="Pfam" id="PF01890"/>
    </source>
</evidence>
<dbReference type="GO" id="GO:0043779">
    <property type="term" value="F:cobalt-precorrin-5A acetaldehyde-lyase activity"/>
    <property type="evidence" value="ECO:0007669"/>
    <property type="project" value="UniProtKB-EC"/>
</dbReference>
<name>A0ABU2CDK3_9BURK</name>
<keyword evidence="2" id="KW-0378">Hydrolase</keyword>
<dbReference type="Proteomes" id="UP001180487">
    <property type="component" value="Unassembled WGS sequence"/>
</dbReference>
<sequence>MKVAGLGFRAQASVASLRSALQAAGNSTGLSALATAEDKAHAPALLQLAKELGLPVIAVPLTALQQQTATASPYVPARYGSHSLAEAAALAAAGPGARLLAARAVSADSLATAAIAENTGL</sequence>
<gene>
    <name evidence="2" type="ORF">J2X19_004120</name>
</gene>
<dbReference type="SUPFAM" id="SSF159664">
    <property type="entry name" value="CobE/GbiG C-terminal domain-like"/>
    <property type="match status" value="1"/>
</dbReference>
<dbReference type="EMBL" id="JAVDXT010000004">
    <property type="protein sequence ID" value="MDR7379426.1"/>
    <property type="molecule type" value="Genomic_DNA"/>
</dbReference>
<reference evidence="2 3" key="1">
    <citation type="submission" date="2023-07" db="EMBL/GenBank/DDBJ databases">
        <title>Sorghum-associated microbial communities from plants grown in Nebraska, USA.</title>
        <authorList>
            <person name="Schachtman D."/>
        </authorList>
    </citation>
    <scope>NUCLEOTIDE SEQUENCE [LARGE SCALE GENOMIC DNA]</scope>
    <source>
        <strain evidence="2 3">BE313</strain>
    </source>
</reference>